<dbReference type="AlphaFoldDB" id="A0A5J4UIN0"/>
<feature type="compositionally biased region" description="Polar residues" evidence="1">
    <location>
        <begin position="69"/>
        <end position="84"/>
    </location>
</feature>
<evidence type="ECO:0000313" key="3">
    <source>
        <dbReference type="Proteomes" id="UP000324800"/>
    </source>
</evidence>
<protein>
    <submittedName>
        <fullName evidence="2">Uncharacterized protein</fullName>
    </submittedName>
</protein>
<evidence type="ECO:0000256" key="1">
    <source>
        <dbReference type="SAM" id="MobiDB-lite"/>
    </source>
</evidence>
<evidence type="ECO:0000313" key="2">
    <source>
        <dbReference type="EMBL" id="KAA6370656.1"/>
    </source>
</evidence>
<comment type="caution">
    <text evidence="2">The sequence shown here is derived from an EMBL/GenBank/DDBJ whole genome shotgun (WGS) entry which is preliminary data.</text>
</comment>
<organism evidence="2 3">
    <name type="scientific">Streblomastix strix</name>
    <dbReference type="NCBI Taxonomy" id="222440"/>
    <lineage>
        <taxon>Eukaryota</taxon>
        <taxon>Metamonada</taxon>
        <taxon>Preaxostyla</taxon>
        <taxon>Oxymonadida</taxon>
        <taxon>Streblomastigidae</taxon>
        <taxon>Streblomastix</taxon>
    </lineage>
</organism>
<dbReference type="Proteomes" id="UP000324800">
    <property type="component" value="Unassembled WGS sequence"/>
</dbReference>
<sequence>MTMTTDVAPSGWGSTLEKEQEMIALAQETQNNRFVKLSNNKREIKAITQSLRSLINNKKARNLDPDYSPSRSQKQNSRRTQQTIKSRRLQAKGKEFSTDMSSDELESNNRLIFTTLQQPTVKIHVNDKRTRRNSNRRTQSNMEEANPQIHPSIPLLAAVLKKTGEEPFEDRIVVPLWPGQIWYTELLNENAQSLMLGWSNEILQSGTSLIQKN</sequence>
<proteinExistence type="predicted"/>
<name>A0A5J4UIN0_9EUKA</name>
<accession>A0A5J4UIN0</accession>
<feature type="region of interest" description="Disordered" evidence="1">
    <location>
        <begin position="58"/>
        <end position="103"/>
    </location>
</feature>
<reference evidence="2 3" key="1">
    <citation type="submission" date="2019-03" db="EMBL/GenBank/DDBJ databases">
        <title>Single cell metagenomics reveals metabolic interactions within the superorganism composed of flagellate Streblomastix strix and complex community of Bacteroidetes bacteria on its surface.</title>
        <authorList>
            <person name="Treitli S.C."/>
            <person name="Kolisko M."/>
            <person name="Husnik F."/>
            <person name="Keeling P."/>
            <person name="Hampl V."/>
        </authorList>
    </citation>
    <scope>NUCLEOTIDE SEQUENCE [LARGE SCALE GENOMIC DNA]</scope>
    <source>
        <strain evidence="2">ST1C</strain>
    </source>
</reference>
<gene>
    <name evidence="2" type="ORF">EZS28_033818</name>
</gene>
<dbReference type="EMBL" id="SNRW01015183">
    <property type="protein sequence ID" value="KAA6370656.1"/>
    <property type="molecule type" value="Genomic_DNA"/>
</dbReference>